<gene>
    <name evidence="3" type="ORF">Poly41_43130</name>
</gene>
<dbReference type="Pfam" id="PF19911">
    <property type="entry name" value="DUF6384"/>
    <property type="match status" value="1"/>
</dbReference>
<evidence type="ECO:0000313" key="3">
    <source>
        <dbReference type="EMBL" id="TWU35164.1"/>
    </source>
</evidence>
<accession>A0A5C6DGQ4</accession>
<evidence type="ECO:0000256" key="1">
    <source>
        <dbReference type="SAM" id="MobiDB-lite"/>
    </source>
</evidence>
<dbReference type="Proteomes" id="UP000319143">
    <property type="component" value="Unassembled WGS sequence"/>
</dbReference>
<reference evidence="3 4" key="1">
    <citation type="submission" date="2019-02" db="EMBL/GenBank/DDBJ databases">
        <title>Deep-cultivation of Planctomycetes and their phenomic and genomic characterization uncovers novel biology.</title>
        <authorList>
            <person name="Wiegand S."/>
            <person name="Jogler M."/>
            <person name="Boedeker C."/>
            <person name="Pinto D."/>
            <person name="Vollmers J."/>
            <person name="Rivas-Marin E."/>
            <person name="Kohn T."/>
            <person name="Peeters S.H."/>
            <person name="Heuer A."/>
            <person name="Rast P."/>
            <person name="Oberbeckmann S."/>
            <person name="Bunk B."/>
            <person name="Jeske O."/>
            <person name="Meyerdierks A."/>
            <person name="Storesund J.E."/>
            <person name="Kallscheuer N."/>
            <person name="Luecker S."/>
            <person name="Lage O.M."/>
            <person name="Pohl T."/>
            <person name="Merkel B.J."/>
            <person name="Hornburger P."/>
            <person name="Mueller R.-W."/>
            <person name="Bruemmer F."/>
            <person name="Labrenz M."/>
            <person name="Spormann A.M."/>
            <person name="Op Den Camp H."/>
            <person name="Overmann J."/>
            <person name="Amann R."/>
            <person name="Jetten M.S.M."/>
            <person name="Mascher T."/>
            <person name="Medema M.H."/>
            <person name="Devos D.P."/>
            <person name="Kaster A.-K."/>
            <person name="Ovreas L."/>
            <person name="Rohde M."/>
            <person name="Galperin M.Y."/>
            <person name="Jogler C."/>
        </authorList>
    </citation>
    <scope>NUCLEOTIDE SEQUENCE [LARGE SCALE GENOMIC DNA]</scope>
    <source>
        <strain evidence="3 4">Poly41</strain>
    </source>
</reference>
<comment type="caution">
    <text evidence="3">The sequence shown here is derived from an EMBL/GenBank/DDBJ whole genome shotgun (WGS) entry which is preliminary data.</text>
</comment>
<organism evidence="3 4">
    <name type="scientific">Novipirellula artificiosorum</name>
    <dbReference type="NCBI Taxonomy" id="2528016"/>
    <lineage>
        <taxon>Bacteria</taxon>
        <taxon>Pseudomonadati</taxon>
        <taxon>Planctomycetota</taxon>
        <taxon>Planctomycetia</taxon>
        <taxon>Pirellulales</taxon>
        <taxon>Pirellulaceae</taxon>
        <taxon>Novipirellula</taxon>
    </lineage>
</organism>
<dbReference type="AlphaFoldDB" id="A0A5C6DGQ4"/>
<feature type="region of interest" description="Disordered" evidence="1">
    <location>
        <begin position="34"/>
        <end position="64"/>
    </location>
</feature>
<protein>
    <submittedName>
        <fullName evidence="3">Uncharacterized protein</fullName>
    </submittedName>
</protein>
<dbReference type="InterPro" id="IPR045964">
    <property type="entry name" value="DUF6384"/>
</dbReference>
<evidence type="ECO:0000256" key="2">
    <source>
        <dbReference type="SAM" id="Phobius"/>
    </source>
</evidence>
<sequence length="182" mass="20444">MVRARLGCGFQPQNEGRLSTPLMDRADVDGLHSTENPRFHSPCADMPNLAQAQQPAPKKSKSISDIELPGQNLTLEETLRVMDVARELRDRRETAEEMFRRDDIRSGLREKLMRTAQITGDKVTEVEMDAAIDQYLATVHTYQDPQPGFKNVLAHLWVWRDRIAIAAGTLAVAAGGLWFLFG</sequence>
<evidence type="ECO:0000313" key="4">
    <source>
        <dbReference type="Proteomes" id="UP000319143"/>
    </source>
</evidence>
<keyword evidence="2" id="KW-1133">Transmembrane helix</keyword>
<dbReference type="EMBL" id="SJPV01000007">
    <property type="protein sequence ID" value="TWU35164.1"/>
    <property type="molecule type" value="Genomic_DNA"/>
</dbReference>
<keyword evidence="2" id="KW-0472">Membrane</keyword>
<proteinExistence type="predicted"/>
<name>A0A5C6DGQ4_9BACT</name>
<feature type="transmembrane region" description="Helical" evidence="2">
    <location>
        <begin position="163"/>
        <end position="181"/>
    </location>
</feature>
<feature type="region of interest" description="Disordered" evidence="1">
    <location>
        <begin position="1"/>
        <end position="20"/>
    </location>
</feature>
<keyword evidence="2" id="KW-0812">Transmembrane</keyword>
<keyword evidence="4" id="KW-1185">Reference proteome</keyword>